<dbReference type="NCBIfam" id="TIGR01730">
    <property type="entry name" value="RND_mfp"/>
    <property type="match status" value="1"/>
</dbReference>
<dbReference type="Proteomes" id="UP000324285">
    <property type="component" value="Chromosome"/>
</dbReference>
<gene>
    <name evidence="9" type="ORF">E4T21_13420</name>
</gene>
<keyword evidence="10" id="KW-1185">Reference proteome</keyword>
<feature type="domain" description="Multidrug resistance protein MdtA-like beta-barrel" evidence="7">
    <location>
        <begin position="211"/>
        <end position="296"/>
    </location>
</feature>
<dbReference type="Pfam" id="PF25917">
    <property type="entry name" value="BSH_RND"/>
    <property type="match status" value="1"/>
</dbReference>
<protein>
    <submittedName>
        <fullName evidence="9">Efflux RND transporter periplasmic adaptor subunit</fullName>
    </submittedName>
</protein>
<dbReference type="GO" id="GO:0046677">
    <property type="term" value="P:response to antibiotic"/>
    <property type="evidence" value="ECO:0007669"/>
    <property type="project" value="TreeGrafter"/>
</dbReference>
<evidence type="ECO:0000313" key="10">
    <source>
        <dbReference type="Proteomes" id="UP000324285"/>
    </source>
</evidence>
<dbReference type="EMBL" id="CP038437">
    <property type="protein sequence ID" value="QEM82432.1"/>
    <property type="molecule type" value="Genomic_DNA"/>
</dbReference>
<comment type="subcellular location">
    <subcellularLocation>
        <location evidence="1">Cell inner membrane</location>
        <topology evidence="1">Lipid-anchor</topology>
    </subcellularLocation>
</comment>
<organism evidence="9 10">
    <name type="scientific">Halomonas binhaiensis</name>
    <dbReference type="NCBI Taxonomy" id="2562282"/>
    <lineage>
        <taxon>Bacteria</taxon>
        <taxon>Pseudomonadati</taxon>
        <taxon>Pseudomonadota</taxon>
        <taxon>Gammaproteobacteria</taxon>
        <taxon>Oceanospirillales</taxon>
        <taxon>Halomonadaceae</taxon>
        <taxon>Halomonas</taxon>
    </lineage>
</organism>
<dbReference type="OrthoDB" id="9800613at2"/>
<dbReference type="PROSITE" id="PS51257">
    <property type="entry name" value="PROKAR_LIPOPROTEIN"/>
    <property type="match status" value="1"/>
</dbReference>
<dbReference type="PANTHER" id="PTHR30158:SF24">
    <property type="entry name" value="HLYD FAMILY SECRETION PROTEIN"/>
    <property type="match status" value="1"/>
</dbReference>
<proteinExistence type="inferred from homology"/>
<dbReference type="RefSeq" id="WP_149285556.1">
    <property type="nucleotide sequence ID" value="NZ_CP038437.2"/>
</dbReference>
<dbReference type="Gene3D" id="2.40.30.170">
    <property type="match status" value="1"/>
</dbReference>
<reference evidence="9" key="1">
    <citation type="submission" date="2021-02" db="EMBL/GenBank/DDBJ databases">
        <title>Strain Y2R2, a novel species of the genus Halomonas.</title>
        <authorList>
            <person name="Huang H."/>
        </authorList>
    </citation>
    <scope>NUCLEOTIDE SEQUENCE</scope>
    <source>
        <strain evidence="9">Y2R2</strain>
    </source>
</reference>
<dbReference type="InterPro" id="IPR058627">
    <property type="entry name" value="MdtA-like_C"/>
</dbReference>
<dbReference type="Gene3D" id="1.10.287.470">
    <property type="entry name" value="Helix hairpin bin"/>
    <property type="match status" value="1"/>
</dbReference>
<evidence type="ECO:0000256" key="2">
    <source>
        <dbReference type="ARBA" id="ARBA00009477"/>
    </source>
</evidence>
<dbReference type="InterPro" id="IPR058624">
    <property type="entry name" value="MdtA-like_HH"/>
</dbReference>
<dbReference type="PANTHER" id="PTHR30158">
    <property type="entry name" value="ACRA/E-RELATED COMPONENT OF DRUG EFFLUX TRANSPORTER"/>
    <property type="match status" value="1"/>
</dbReference>
<dbReference type="GO" id="GO:0030313">
    <property type="term" value="C:cell envelope"/>
    <property type="evidence" value="ECO:0007669"/>
    <property type="project" value="UniProtKB-SubCell"/>
</dbReference>
<accession>A0A5C1NFC5</accession>
<dbReference type="AlphaFoldDB" id="A0A5C1NFC5"/>
<dbReference type="KEGG" id="hbh:E4T21_13420"/>
<evidence type="ECO:0000259" key="8">
    <source>
        <dbReference type="Pfam" id="PF25967"/>
    </source>
</evidence>
<dbReference type="InterPro" id="IPR058626">
    <property type="entry name" value="MdtA-like_b-barrel"/>
</dbReference>
<dbReference type="InterPro" id="IPR006143">
    <property type="entry name" value="RND_pump_MFP"/>
</dbReference>
<comment type="similarity">
    <text evidence="2">Belongs to the membrane fusion protein (MFP) (TC 8.A.1) family.</text>
</comment>
<dbReference type="Gene3D" id="2.40.50.100">
    <property type="match status" value="1"/>
</dbReference>
<feature type="compositionally biased region" description="Low complexity" evidence="4">
    <location>
        <begin position="395"/>
        <end position="443"/>
    </location>
</feature>
<evidence type="ECO:0000259" key="6">
    <source>
        <dbReference type="Pfam" id="PF25917"/>
    </source>
</evidence>
<name>A0A5C1NFC5_9GAMM</name>
<feature type="compositionally biased region" description="Low complexity" evidence="4">
    <location>
        <begin position="460"/>
        <end position="471"/>
    </location>
</feature>
<feature type="region of interest" description="Disordered" evidence="4">
    <location>
        <begin position="394"/>
        <end position="471"/>
    </location>
</feature>
<evidence type="ECO:0000256" key="1">
    <source>
        <dbReference type="ARBA" id="ARBA00004519"/>
    </source>
</evidence>
<dbReference type="Pfam" id="PF25944">
    <property type="entry name" value="Beta-barrel_RND"/>
    <property type="match status" value="1"/>
</dbReference>
<dbReference type="Gene3D" id="2.40.420.20">
    <property type="match status" value="1"/>
</dbReference>
<feature type="domain" description="Multidrug resistance protein MdtA-like C-terminal permuted SH3" evidence="8">
    <location>
        <begin position="303"/>
        <end position="360"/>
    </location>
</feature>
<dbReference type="GO" id="GO:0005886">
    <property type="term" value="C:plasma membrane"/>
    <property type="evidence" value="ECO:0007669"/>
    <property type="project" value="TreeGrafter"/>
</dbReference>
<sequence length="471" mass="49464">MKIAYSRGRPLVVLAAALWLAGCGQDEGQNQGEAGQAPAKPVEVAALERQDVPLDKSYPSKLTSDEEVILVARVTGIIEERRFEPGDVVEKGQSLYSIEPDLYQATVNERKADLESAQAQKARAESDATRYQALANQNSVSRQQLDQALADARVARANVAQAQAALETAQLDLNYAAVKAPVSGLIGLSEVNIGNLVSSGTELTTITPLDPLEVRFQLPQADAFEMRRQLKSQSLSDIKATLEIPGLSGGESGQLQGQMDFLGSRVDPSTSTVQAQAKFANPEGHFLPGQFVRVRLSGMKRYNVLAVPELALTQGLMGPQVYVLDQDNTARARPVQLGEEAGPWQILLDGVKPGERVIVGDPASIQPGMPIDPQPFDGDAAALMKRIQDAKAAAEAKAQGGGAAPAAGAGESQAQDPSQEQAPAAQSGAAEAAPEGNAESSNSDVNAAQQAPMSSGGDSQEAQEAQGEGNE</sequence>
<dbReference type="GO" id="GO:0022857">
    <property type="term" value="F:transmembrane transporter activity"/>
    <property type="evidence" value="ECO:0007669"/>
    <property type="project" value="InterPro"/>
</dbReference>
<keyword evidence="3" id="KW-0175">Coiled coil</keyword>
<evidence type="ECO:0000313" key="9">
    <source>
        <dbReference type="EMBL" id="QEM82432.1"/>
    </source>
</evidence>
<dbReference type="Pfam" id="PF25967">
    <property type="entry name" value="RND-MFP_C"/>
    <property type="match status" value="1"/>
</dbReference>
<dbReference type="InterPro" id="IPR058625">
    <property type="entry name" value="MdtA-like_BSH"/>
</dbReference>
<evidence type="ECO:0000256" key="3">
    <source>
        <dbReference type="SAM" id="Coils"/>
    </source>
</evidence>
<feature type="coiled-coil region" evidence="3">
    <location>
        <begin position="107"/>
        <end position="172"/>
    </location>
</feature>
<evidence type="ECO:0000259" key="7">
    <source>
        <dbReference type="Pfam" id="PF25944"/>
    </source>
</evidence>
<evidence type="ECO:0000259" key="5">
    <source>
        <dbReference type="Pfam" id="PF25876"/>
    </source>
</evidence>
<dbReference type="Pfam" id="PF25876">
    <property type="entry name" value="HH_MFP_RND"/>
    <property type="match status" value="1"/>
</dbReference>
<dbReference type="SUPFAM" id="SSF111369">
    <property type="entry name" value="HlyD-like secretion proteins"/>
    <property type="match status" value="1"/>
</dbReference>
<evidence type="ECO:0000256" key="4">
    <source>
        <dbReference type="SAM" id="MobiDB-lite"/>
    </source>
</evidence>
<feature type="compositionally biased region" description="Polar residues" evidence="4">
    <location>
        <begin position="444"/>
        <end position="458"/>
    </location>
</feature>
<feature type="domain" description="Multidrug resistance protein MdtA-like barrel-sandwich hybrid" evidence="6">
    <location>
        <begin position="68"/>
        <end position="207"/>
    </location>
</feature>
<feature type="domain" description="Multidrug resistance protein MdtA-like alpha-helical hairpin" evidence="5">
    <location>
        <begin position="108"/>
        <end position="176"/>
    </location>
</feature>